<keyword evidence="8" id="KW-0413">Isomerase</keyword>
<dbReference type="EMBL" id="VNJI01000049">
    <property type="protein sequence ID" value="TVY06745.1"/>
    <property type="molecule type" value="Genomic_DNA"/>
</dbReference>
<evidence type="ECO:0000313" key="12">
    <source>
        <dbReference type="Proteomes" id="UP000317036"/>
    </source>
</evidence>
<dbReference type="RefSeq" id="WP_144853262.1">
    <property type="nucleotide sequence ID" value="NZ_VNJI01000049.1"/>
</dbReference>
<evidence type="ECO:0000256" key="6">
    <source>
        <dbReference type="ARBA" id="ARBA00023136"/>
    </source>
</evidence>
<keyword evidence="7" id="KW-0325">Glycoprotein</keyword>
<gene>
    <name evidence="11" type="ORF">FPZ49_27700</name>
</gene>
<keyword evidence="3" id="KW-0812">Transmembrane</keyword>
<comment type="subcellular location">
    <subcellularLocation>
        <location evidence="2">Cell envelope</location>
    </subcellularLocation>
    <subcellularLocation>
        <location evidence="1">Membrane</location>
        <topology evidence="1">Multi-pass membrane protein</topology>
    </subcellularLocation>
</comment>
<evidence type="ECO:0000256" key="5">
    <source>
        <dbReference type="ARBA" id="ARBA00022989"/>
    </source>
</evidence>
<dbReference type="Proteomes" id="UP000317036">
    <property type="component" value="Unassembled WGS sequence"/>
</dbReference>
<proteinExistence type="predicted"/>
<dbReference type="PANTHER" id="PTHR15532:SF5">
    <property type="entry name" value="SULFOTRANSFERASE DOMAIN-CONTAINING PROTEIN"/>
    <property type="match status" value="1"/>
</dbReference>
<dbReference type="PANTHER" id="PTHR15532">
    <property type="match status" value="1"/>
</dbReference>
<comment type="caution">
    <text evidence="11">The sequence shown here is derived from an EMBL/GenBank/DDBJ whole genome shotgun (WGS) entry which is preliminary data.</text>
</comment>
<evidence type="ECO:0000313" key="11">
    <source>
        <dbReference type="EMBL" id="TVY06745.1"/>
    </source>
</evidence>
<evidence type="ECO:0000256" key="3">
    <source>
        <dbReference type="ARBA" id="ARBA00022692"/>
    </source>
</evidence>
<evidence type="ECO:0000256" key="2">
    <source>
        <dbReference type="ARBA" id="ARBA00004196"/>
    </source>
</evidence>
<dbReference type="InterPro" id="IPR013783">
    <property type="entry name" value="Ig-like_fold"/>
</dbReference>
<sequence>MEQLSPLYEPQSGVLTVQYEPNEQIGLIENPPRFTWIPAQLENDRYVLQISSHPEFVDEITTTIQPIPVNLFTPDEAFKPGDYYWRYALLTDEHGAHTAWSKVRGFTVPEGLPETPLPSRETRYATTAEAHPRLWLQASELDSFRRKVKEDPAAAGWDVFYERSVKPWIERELIAEPLPYPNNKRVAKLWRQMYMDCQEALYAVRHLAVAGVVLEDEALIARAKAWLLHITSWNPEGTTSRDYNDEASFRIAGALAWGYDWLYNHLSAEEREAVREQLLARTGQVAFHVIERSKIHHVPFDSHAVRSLSSVLVPCCIAMLGEEPKAVEWLDYTLEYYSGLYSPWGGVDGGWAEGPMYWTTGMAFVTEAMNLLKKYTGIDFYKRPFFSKTGDFPFYCFSPDTLRASFGDQSTLGDPVSLKTGFNIRQFAGVTGNGLYQWYFERVRETDTDSEMKFYNYGWWDFRFDELVYRHDYPVLEPVVPDNDKIESVKWFRDVGWVAFHANMADPERHIMLLAKSSKYGSISHSHGDQNGFLLHAYGEPLAIESGHYVAFGSTMHMNWRKQTRSTNNILVDGLGQYAGTNKVLNMAASGQVEAVEQRNGYSYSRSDATAAYKENVPYLERYVRELYFMDNSYVVVVDQIDLSQPGRVDWLFQTLHEMNLNGQAFKVQGTKADMDGRFVYCSSGELELMQVNGFPDVDPSEYEGLPTHWHLKATTKAARSHRIATLLVPIKKGEPKYVSFFLDDQDHGVHIYFTEDGVTRKVEVPKAY</sequence>
<dbReference type="AlphaFoldDB" id="A0A559K3M5"/>
<evidence type="ECO:0000256" key="7">
    <source>
        <dbReference type="ARBA" id="ARBA00023180"/>
    </source>
</evidence>
<keyword evidence="12" id="KW-1185">Reference proteome</keyword>
<dbReference type="GO" id="GO:0030313">
    <property type="term" value="C:cell envelope"/>
    <property type="evidence" value="ECO:0007669"/>
    <property type="project" value="UniProtKB-SubCell"/>
</dbReference>
<dbReference type="Pfam" id="PF07940">
    <property type="entry name" value="Hepar_II_III_C"/>
    <property type="match status" value="1"/>
</dbReference>
<dbReference type="InterPro" id="IPR052447">
    <property type="entry name" value="Dermatan-Sulfate_Isomerase"/>
</dbReference>
<dbReference type="GO" id="GO:0016020">
    <property type="term" value="C:membrane"/>
    <property type="evidence" value="ECO:0007669"/>
    <property type="project" value="UniProtKB-SubCell"/>
</dbReference>
<evidence type="ECO:0000256" key="4">
    <source>
        <dbReference type="ARBA" id="ARBA00022729"/>
    </source>
</evidence>
<dbReference type="Gene3D" id="2.70.98.70">
    <property type="match status" value="1"/>
</dbReference>
<reference evidence="11 12" key="1">
    <citation type="submission" date="2019-07" db="EMBL/GenBank/DDBJ databases">
        <authorList>
            <person name="Kim J."/>
        </authorList>
    </citation>
    <scope>NUCLEOTIDE SEQUENCE [LARGE SCALE GENOMIC DNA]</scope>
    <source>
        <strain evidence="11 12">JC52</strain>
    </source>
</reference>
<dbReference type="InterPro" id="IPR012480">
    <property type="entry name" value="Hepar_II_III_C"/>
</dbReference>
<dbReference type="Gene3D" id="2.60.40.10">
    <property type="entry name" value="Immunoglobulins"/>
    <property type="match status" value="1"/>
</dbReference>
<dbReference type="InterPro" id="IPR012364">
    <property type="entry name" value="Oligosacch_lyase"/>
</dbReference>
<evidence type="ECO:0000259" key="9">
    <source>
        <dbReference type="Pfam" id="PF07940"/>
    </source>
</evidence>
<feature type="domain" description="Heparinase II N-terminal" evidence="10">
    <location>
        <begin position="42"/>
        <end position="459"/>
    </location>
</feature>
<accession>A0A559K3M5</accession>
<keyword evidence="6" id="KW-0472">Membrane</keyword>
<keyword evidence="5" id="KW-1133">Transmembrane helix</keyword>
<dbReference type="Pfam" id="PF16332">
    <property type="entry name" value="DUF4962"/>
    <property type="match status" value="1"/>
</dbReference>
<feature type="domain" description="Heparinase II/III-like C-terminal" evidence="9">
    <location>
        <begin position="488"/>
        <end position="716"/>
    </location>
</feature>
<evidence type="ECO:0000256" key="1">
    <source>
        <dbReference type="ARBA" id="ARBA00004141"/>
    </source>
</evidence>
<evidence type="ECO:0000256" key="8">
    <source>
        <dbReference type="ARBA" id="ARBA00023235"/>
    </source>
</evidence>
<keyword evidence="4" id="KW-0732">Signal</keyword>
<dbReference type="GO" id="GO:0016829">
    <property type="term" value="F:lyase activity"/>
    <property type="evidence" value="ECO:0007669"/>
    <property type="project" value="InterPro"/>
</dbReference>
<organism evidence="11 12">
    <name type="scientific">Paenibacillus cremeus</name>
    <dbReference type="NCBI Taxonomy" id="2163881"/>
    <lineage>
        <taxon>Bacteria</taxon>
        <taxon>Bacillati</taxon>
        <taxon>Bacillota</taxon>
        <taxon>Bacilli</taxon>
        <taxon>Bacillales</taxon>
        <taxon>Paenibacillaceae</taxon>
        <taxon>Paenibacillus</taxon>
    </lineage>
</organism>
<dbReference type="OrthoDB" id="9772435at2"/>
<protein>
    <submittedName>
        <fullName evidence="11">DUF4962 domain-containing protein</fullName>
    </submittedName>
</protein>
<dbReference type="GO" id="GO:0047757">
    <property type="term" value="F:chondroitin-glucuronate 5-epimerase activity"/>
    <property type="evidence" value="ECO:0007669"/>
    <property type="project" value="TreeGrafter"/>
</dbReference>
<evidence type="ECO:0000259" key="10">
    <source>
        <dbReference type="Pfam" id="PF16332"/>
    </source>
</evidence>
<dbReference type="PIRSF" id="PIRSF034409">
    <property type="entry name" value="Oligosach_lyase"/>
    <property type="match status" value="1"/>
</dbReference>
<dbReference type="InterPro" id="IPR032518">
    <property type="entry name" value="HepII_N"/>
</dbReference>
<name>A0A559K3M5_9BACL</name>
<dbReference type="SUPFAM" id="SSF48230">
    <property type="entry name" value="Chondroitin AC/alginate lyase"/>
    <property type="match status" value="1"/>
</dbReference>
<dbReference type="Gene3D" id="1.50.10.100">
    <property type="entry name" value="Chondroitin AC/alginate lyase"/>
    <property type="match status" value="1"/>
</dbReference>
<dbReference type="InterPro" id="IPR008929">
    <property type="entry name" value="Chondroitin_lyas"/>
</dbReference>